<dbReference type="Pfam" id="PF20009">
    <property type="entry name" value="GEVED"/>
    <property type="match status" value="1"/>
</dbReference>
<dbReference type="InterPro" id="IPR054215">
    <property type="entry name" value="DUF6923"/>
</dbReference>
<feature type="domain" description="DUF11" evidence="4">
    <location>
        <begin position="2037"/>
        <end position="2161"/>
    </location>
</feature>
<evidence type="ECO:0000259" key="6">
    <source>
        <dbReference type="Pfam" id="PF17210"/>
    </source>
</evidence>
<dbReference type="PANTHER" id="PTHR34819">
    <property type="entry name" value="LARGE CYSTEINE-RICH PERIPLASMIC PROTEIN OMCB"/>
    <property type="match status" value="1"/>
</dbReference>
<dbReference type="SUPFAM" id="SSF117074">
    <property type="entry name" value="Hypothetical protein PA1324"/>
    <property type="match status" value="1"/>
</dbReference>
<evidence type="ECO:0000256" key="1">
    <source>
        <dbReference type="ARBA" id="ARBA00004613"/>
    </source>
</evidence>
<feature type="domain" description="DUF11" evidence="4">
    <location>
        <begin position="1155"/>
        <end position="1267"/>
    </location>
</feature>
<evidence type="ECO:0000259" key="5">
    <source>
        <dbReference type="Pfam" id="PF12673"/>
    </source>
</evidence>
<dbReference type="InterPro" id="IPR033764">
    <property type="entry name" value="Sdr_B"/>
</dbReference>
<dbReference type="Gene3D" id="2.60.40.10">
    <property type="entry name" value="Immunoglobulins"/>
    <property type="match status" value="1"/>
</dbReference>
<dbReference type="Pfam" id="PF12673">
    <property type="entry name" value="SipL"/>
    <property type="match status" value="1"/>
</dbReference>
<comment type="caution">
    <text evidence="9">The sequence shown here is derived from an EMBL/GenBank/DDBJ whole genome shotgun (WGS) entry which is preliminary data.</text>
</comment>
<feature type="domain" description="DUF11" evidence="4">
    <location>
        <begin position="1042"/>
        <end position="1138"/>
    </location>
</feature>
<dbReference type="InterPro" id="IPR047589">
    <property type="entry name" value="DUF11_rpt"/>
</dbReference>
<dbReference type="RefSeq" id="WP_219779201.1">
    <property type="nucleotide sequence ID" value="NZ_JAHXPT010000005.1"/>
</dbReference>
<evidence type="ECO:0000259" key="4">
    <source>
        <dbReference type="Pfam" id="PF01345"/>
    </source>
</evidence>
<dbReference type="InterPro" id="IPR024300">
    <property type="entry name" value="SipL_SPOCS_dom"/>
</dbReference>
<dbReference type="InterPro" id="IPR051172">
    <property type="entry name" value="Chlamydia_OmcB"/>
</dbReference>
<dbReference type="EMBL" id="JAHXPT010000005">
    <property type="protein sequence ID" value="MBW6410128.1"/>
    <property type="molecule type" value="Genomic_DNA"/>
</dbReference>
<dbReference type="PANTHER" id="PTHR34819:SF3">
    <property type="entry name" value="CELL SURFACE PROTEIN"/>
    <property type="match status" value="1"/>
</dbReference>
<dbReference type="InterPro" id="IPR013783">
    <property type="entry name" value="Ig-like_fold"/>
</dbReference>
<dbReference type="SUPFAM" id="SSF63825">
    <property type="entry name" value="YWTD domain"/>
    <property type="match status" value="1"/>
</dbReference>
<protein>
    <submittedName>
        <fullName evidence="9">DUF11 domain-containing protein</fullName>
    </submittedName>
</protein>
<dbReference type="Pfam" id="PF01345">
    <property type="entry name" value="DUF11"/>
    <property type="match status" value="14"/>
</dbReference>
<feature type="domain" description="GEVED" evidence="7">
    <location>
        <begin position="476"/>
        <end position="564"/>
    </location>
</feature>
<feature type="domain" description="DUF11" evidence="4">
    <location>
        <begin position="1276"/>
        <end position="1372"/>
    </location>
</feature>
<feature type="domain" description="DUF11" evidence="4">
    <location>
        <begin position="1523"/>
        <end position="1627"/>
    </location>
</feature>
<dbReference type="InterPro" id="IPR045474">
    <property type="entry name" value="GEVED"/>
</dbReference>
<feature type="domain" description="DUF11" evidence="4">
    <location>
        <begin position="692"/>
        <end position="788"/>
    </location>
</feature>
<feature type="domain" description="DUF11" evidence="4">
    <location>
        <begin position="1909"/>
        <end position="2015"/>
    </location>
</feature>
<feature type="domain" description="DUF11" evidence="4">
    <location>
        <begin position="808"/>
        <end position="902"/>
    </location>
</feature>
<evidence type="ECO:0000259" key="8">
    <source>
        <dbReference type="Pfam" id="PF21959"/>
    </source>
</evidence>
<evidence type="ECO:0000259" key="7">
    <source>
        <dbReference type="Pfam" id="PF20009"/>
    </source>
</evidence>
<feature type="domain" description="SD-repeat containing protein B" evidence="6">
    <location>
        <begin position="4"/>
        <end position="111"/>
    </location>
</feature>
<keyword evidence="10" id="KW-1185">Reference proteome</keyword>
<accession>A0ABS7APW1</accession>
<evidence type="ECO:0000256" key="3">
    <source>
        <dbReference type="ARBA" id="ARBA00022729"/>
    </source>
</evidence>
<dbReference type="Gene3D" id="2.60.40.740">
    <property type="match status" value="12"/>
</dbReference>
<keyword evidence="2" id="KW-0964">Secreted</keyword>
<proteinExistence type="predicted"/>
<dbReference type="Pfam" id="PF21959">
    <property type="entry name" value="DUF6923"/>
    <property type="match status" value="1"/>
</dbReference>
<dbReference type="Pfam" id="PF17210">
    <property type="entry name" value="SdrD_B"/>
    <property type="match status" value="1"/>
</dbReference>
<evidence type="ECO:0000256" key="2">
    <source>
        <dbReference type="ARBA" id="ARBA00022525"/>
    </source>
</evidence>
<dbReference type="InterPro" id="IPR008966">
    <property type="entry name" value="Adhesion_dom_sf"/>
</dbReference>
<evidence type="ECO:0000313" key="10">
    <source>
        <dbReference type="Proteomes" id="UP001519921"/>
    </source>
</evidence>
<organism evidence="9 10">
    <name type="scientific">Clostridium weizhouense</name>
    <dbReference type="NCBI Taxonomy" id="2859781"/>
    <lineage>
        <taxon>Bacteria</taxon>
        <taxon>Bacillati</taxon>
        <taxon>Bacillota</taxon>
        <taxon>Clostridia</taxon>
        <taxon>Eubacteriales</taxon>
        <taxon>Clostridiaceae</taxon>
        <taxon>Clostridium</taxon>
    </lineage>
</organism>
<gene>
    <name evidence="9" type="ORF">KYD98_08485</name>
</gene>
<dbReference type="Proteomes" id="UP001519921">
    <property type="component" value="Unassembled WGS sequence"/>
</dbReference>
<keyword evidence="3" id="KW-0732">Signal</keyword>
<feature type="domain" description="DUF11" evidence="4">
    <location>
        <begin position="921"/>
        <end position="1032"/>
    </location>
</feature>
<dbReference type="InterPro" id="IPR001434">
    <property type="entry name" value="OmcB-like_DUF11"/>
</dbReference>
<sequence>MAATITGRVFDDLNHNGVYDPGEPGIPSAYVVLRNPNGVCTTVQTNVSGIYTFTNINIAGTYTIYETAINPGATCPPTTFGQPAGFTNSSTFRTDTVTVTATNITNNQTVTAANFGHDNPDTFICSAIGYQVATPGPGLNSQFLKINLVTGDVTLIDSNIGYNINAIGYNSLDNMIYGIDINTEHLLRVAEDGTVTDFGVVPNLPSNPANFIVGDIDNDGHLFVYNTTNDRYYVIDVDQNSSTFGQLLDPQNGYIVDTSPYGNTLQSSVTIADWAWNLNDGYLYSIDYTTTNPEVIRIDPTTGSVTTFTTTGLPTSTAAYGAMFMDASGTLYAINNDTGVIYRITFSGTNATAETFSQTVSSSGNDGAMCANALVEIDFGDAPDPTAGNGPDDYSTLLANNGPRHQILNGLVLGTQVTSEINAYANTTTDATGDDIPQNIQDDGLAVPLPDLLTINTNYSLTVTVTNPINTGASANLYAWIDFNQDGIFEGNEAASVQVIPTSASTQQVVLNFTVPAGITPDHTFVRLRLTTDNLVNGNAADPTLLDTRSIGPANDGEVEDYYLVIRDPLVEINKSVDKAFANVGEVLTYTVTIRNPETVALNNVLFTDPIPSGTTYNDNLSVSTGYTGTDPQSGLTITTINPGQTVTISWEVKIGDVLPTPNPIPNTGTASIDGGVPIQSNTVFTAVLENTKSVDKDFANVGDILTYTATITNPGTDPVNNVFFQDPIPAGTTYNDNLSVSTGYTGTDPQTGLTITTINPGETVTIIWQVTVVDTSANPITNIAEITVPGGTPTPTPPVETTVLENTKSVDKSFANAGETLTYTVTITNPGIGAVNNVFFQDPIPAGTTYNNNLSVSTGYTGTDPQTGLTITTINPGETVTISWQVIVIDTSVNPIINIGEITVPGGTPSPTPPAETTVIEILKAVDKTVANVGEVITYTVSITNPGSTAVSNVFFQDPIPAGTTYNDNLSVSTGYTGTDPQTGLTITTINSGQTITISWQVKIGDVLPTPNPIPNTGTVTIPNGTPTDTNTVYTAVLENTKSVDKDFANVGEVLTYTVTINNPGTQAVNNVYFIDDVPQGTIYNNNLSVSTGYTGTDPQSGLTITTINPGETVTITWQVTVVDTSANPITNIGEITVPGGTPTPTPPATTTVLEIAKAVNKVFANIGEVITYTATITNSGTEAVNNVLFTDPIPAGTTYNDNLSVNVPYTGLNPQTGITITTINPGQTVTISWQVKIGNTVPNPNPIQNTGTVTIPNGTPTQTNTVYTTVLENTKSVDKSSAVVGEVLTYTVTITNPGTEAINNVLFTDPLPTGTIYNNNLSVSTAYTGTDPQTGLTITTINPGETVTITWEVKIVDATVNPITNIAEITVPGGTPTPTPPVETTALEIAKTVNKSYADLGDIITYTVTIKNSGTAAVNNVLFTDSIPNGTTYNNNLSVNTAYTGTDPQTGLTITTINPGQTVIISWDVKVGDEIPDPNPITNVAIVTVPGGTPIPTPEIPTEINNADLVSPGNFVKSTNLDYADLGDEITYTLTVTNTGNTTANNVIINDPIPNGTSYVNGSLVANVSVTGVPATGINVTNGIAPGQTVTLSYKVKVDEIPNPNPIPNTASISYTYTVDPNNPNGASGGGNTNTVYTEVRHGEIPPEEAIKTVDRNPTTPGDIITYTITAKNTGNVPVTDVIVKDVVPQGTTFVAGSVVVNGLSKPSEDPNIGINVGTIDAGDTAIISFEVLVGDTAPNILTNTADIEYSYTVDPDKPPIDNIIPTPPVNTTVLKSSIKLEKVADRTGAIVGDIVRYSIFVTNDGEIDLDNIIVTDPLSPSLQYSNNLTINGLPSNQSILTGVNIGSLVIGAGATIAFDAKIISIPADKTINNTASAKFNYTVSGEIFNGTDISNEETVRVYNPELTMTKVSNNPTVKVGDIFQYTITAENTGDIIINNVIVKDDLPPEFNVVQITVNGAVINGNIEAGINIGNLAIGESVDIVLTIQVLADLTNTFKNVAIGTGTSTTDPNKPPVIVEGEGEDPGVTVYNPKLELVKLVDKPYVIVGDTVTYTIIAKNTGDIILGNVELDPIIIYDLLSPSLEFVSGSVTVDGIPDPLSGIVTGVNIGVLNVGESKTITFKAKVISADISPIENTAQATFGYQIPGDDPETGNSTSDTVQVVPEIARLEILKQANTNFVVIDDVINYTITIKNTGTLDAYNVIFTDVLSPEVELIDGSFKVNGIRINNVDLSKGINIGTIKSGEQSIVEYSVKVIANNCELKIINSVTAKFQYKLPNGITGIVTTDPSTVVVNLGISNFKQLSIEKNIIIPSQKPDIEEINKVDGDIDIIKCYVIETPILKSNEGQILTGYKLIIHGILNEVIEYTAVNCEQSVHSAHYSMPFSTFIVLPENYCPGNEDITTEIEDIYFNRLNSRTLFTNATILIKIIGCCCK</sequence>
<dbReference type="NCBIfam" id="TIGR01451">
    <property type="entry name" value="B_ant_repeat"/>
    <property type="match status" value="14"/>
</dbReference>
<feature type="domain" description="DUF11" evidence="4">
    <location>
        <begin position="571"/>
        <end position="669"/>
    </location>
</feature>
<feature type="domain" description="DUF11" evidence="4">
    <location>
        <begin position="1389"/>
        <end position="1490"/>
    </location>
</feature>
<evidence type="ECO:0000313" key="9">
    <source>
        <dbReference type="EMBL" id="MBW6410128.1"/>
    </source>
</evidence>
<comment type="subcellular location">
    <subcellularLocation>
        <location evidence="1">Secreted</location>
    </subcellularLocation>
</comment>
<reference evidence="9 10" key="1">
    <citation type="submission" date="2021-07" db="EMBL/GenBank/DDBJ databases">
        <title>Clostridium weizhouense sp. nov., an anaerobic bacterium isolated from activated sludge of Petroleum wastewater.</title>
        <authorList>
            <person name="Li Q."/>
        </authorList>
    </citation>
    <scope>NUCLEOTIDE SEQUENCE [LARGE SCALE GENOMIC DNA]</scope>
    <source>
        <strain evidence="9 10">YB-6</strain>
    </source>
</reference>
<feature type="domain" description="DUF11" evidence="4">
    <location>
        <begin position="1781"/>
        <end position="1880"/>
    </location>
</feature>
<feature type="domain" description="SipL SPOCS" evidence="5">
    <location>
        <begin position="2320"/>
        <end position="2414"/>
    </location>
</feature>
<name>A0ABS7APW1_9CLOT</name>
<feature type="domain" description="DUF6923" evidence="8">
    <location>
        <begin position="152"/>
        <end position="371"/>
    </location>
</feature>
<dbReference type="SUPFAM" id="SSF49401">
    <property type="entry name" value="Bacterial adhesins"/>
    <property type="match status" value="2"/>
</dbReference>
<feature type="domain" description="DUF11" evidence="4">
    <location>
        <begin position="2172"/>
        <end position="2273"/>
    </location>
</feature>
<feature type="domain" description="DUF11" evidence="4">
    <location>
        <begin position="1654"/>
        <end position="1759"/>
    </location>
</feature>